<evidence type="ECO:0000313" key="2">
    <source>
        <dbReference type="EMBL" id="MBB4928254.1"/>
    </source>
</evidence>
<sequence length="68" mass="7699">MNRLHVDNRGKELVEAASGQQSPGIWLADHATNEIFVENPERVPRQRSVLSRIAASRRRQPARAKGLR</sequence>
<keyword evidence="3" id="KW-1185">Reference proteome</keyword>
<evidence type="ECO:0000256" key="1">
    <source>
        <dbReference type="SAM" id="MobiDB-lite"/>
    </source>
</evidence>
<dbReference type="AlphaFoldDB" id="A0A7W7RAB2"/>
<feature type="region of interest" description="Disordered" evidence="1">
    <location>
        <begin position="1"/>
        <end position="21"/>
    </location>
</feature>
<gene>
    <name evidence="2" type="ORF">FHR34_007349</name>
</gene>
<organism evidence="2 3">
    <name type="scientific">Kitasatospora kifunensis</name>
    <name type="common">Streptomyces kifunensis</name>
    <dbReference type="NCBI Taxonomy" id="58351"/>
    <lineage>
        <taxon>Bacteria</taxon>
        <taxon>Bacillati</taxon>
        <taxon>Actinomycetota</taxon>
        <taxon>Actinomycetes</taxon>
        <taxon>Kitasatosporales</taxon>
        <taxon>Streptomycetaceae</taxon>
        <taxon>Kitasatospora</taxon>
    </lineage>
</organism>
<dbReference type="Proteomes" id="UP000540506">
    <property type="component" value="Unassembled WGS sequence"/>
</dbReference>
<dbReference type="RefSeq" id="WP_184945255.1">
    <property type="nucleotide sequence ID" value="NZ_JACHJV010000002.1"/>
</dbReference>
<dbReference type="EMBL" id="JACHJV010000002">
    <property type="protein sequence ID" value="MBB4928254.1"/>
    <property type="molecule type" value="Genomic_DNA"/>
</dbReference>
<protein>
    <submittedName>
        <fullName evidence="2">Uncharacterized protein</fullName>
    </submittedName>
</protein>
<comment type="caution">
    <text evidence="2">The sequence shown here is derived from an EMBL/GenBank/DDBJ whole genome shotgun (WGS) entry which is preliminary data.</text>
</comment>
<name>A0A7W7RAB2_KITKI</name>
<evidence type="ECO:0000313" key="3">
    <source>
        <dbReference type="Proteomes" id="UP000540506"/>
    </source>
</evidence>
<reference evidence="2 3" key="1">
    <citation type="submission" date="2020-08" db="EMBL/GenBank/DDBJ databases">
        <title>Sequencing the genomes of 1000 actinobacteria strains.</title>
        <authorList>
            <person name="Klenk H.-P."/>
        </authorList>
    </citation>
    <scope>NUCLEOTIDE SEQUENCE [LARGE SCALE GENOMIC DNA]</scope>
    <source>
        <strain evidence="2 3">DSM 41654</strain>
    </source>
</reference>
<accession>A0A7W7RAB2</accession>
<feature type="compositionally biased region" description="Basic and acidic residues" evidence="1">
    <location>
        <begin position="1"/>
        <end position="14"/>
    </location>
</feature>
<proteinExistence type="predicted"/>